<organism evidence="1">
    <name type="scientific">Arundo donax</name>
    <name type="common">Giant reed</name>
    <name type="synonym">Donax arundinaceus</name>
    <dbReference type="NCBI Taxonomy" id="35708"/>
    <lineage>
        <taxon>Eukaryota</taxon>
        <taxon>Viridiplantae</taxon>
        <taxon>Streptophyta</taxon>
        <taxon>Embryophyta</taxon>
        <taxon>Tracheophyta</taxon>
        <taxon>Spermatophyta</taxon>
        <taxon>Magnoliopsida</taxon>
        <taxon>Liliopsida</taxon>
        <taxon>Poales</taxon>
        <taxon>Poaceae</taxon>
        <taxon>PACMAD clade</taxon>
        <taxon>Arundinoideae</taxon>
        <taxon>Arundineae</taxon>
        <taxon>Arundo</taxon>
    </lineage>
</organism>
<reference evidence="1" key="1">
    <citation type="submission" date="2014-09" db="EMBL/GenBank/DDBJ databases">
        <authorList>
            <person name="Magalhaes I.L.F."/>
            <person name="Oliveira U."/>
            <person name="Santos F.R."/>
            <person name="Vidigal T.H.D.A."/>
            <person name="Brescovit A.D."/>
            <person name="Santos A.J."/>
        </authorList>
    </citation>
    <scope>NUCLEOTIDE SEQUENCE</scope>
    <source>
        <tissue evidence="1">Shoot tissue taken approximately 20 cm above the soil surface</tissue>
    </source>
</reference>
<protein>
    <submittedName>
        <fullName evidence="1">Uncharacterized protein</fullName>
    </submittedName>
</protein>
<dbReference type="AlphaFoldDB" id="A0A0A9D2L2"/>
<dbReference type="EMBL" id="GBRH01215869">
    <property type="protein sequence ID" value="JAD82026.1"/>
    <property type="molecule type" value="Transcribed_RNA"/>
</dbReference>
<accession>A0A0A9D2L2</accession>
<name>A0A0A9D2L2_ARUDO</name>
<reference evidence="1" key="2">
    <citation type="journal article" date="2015" name="Data Brief">
        <title>Shoot transcriptome of the giant reed, Arundo donax.</title>
        <authorList>
            <person name="Barrero R.A."/>
            <person name="Guerrero F.D."/>
            <person name="Moolhuijzen P."/>
            <person name="Goolsby J.A."/>
            <person name="Tidwell J."/>
            <person name="Bellgard S.E."/>
            <person name="Bellgard M.I."/>
        </authorList>
    </citation>
    <scope>NUCLEOTIDE SEQUENCE</scope>
    <source>
        <tissue evidence="1">Shoot tissue taken approximately 20 cm above the soil surface</tissue>
    </source>
</reference>
<sequence>MFLYIVIASDGYAEQILTAFIKKNLIGRNVLLASEVPRASSNGAHHVSAATFRDSMIRDTRVKMIPLTFTFSSIIPLPICSKETMPFHHWMLHRFPFYIKSE</sequence>
<evidence type="ECO:0000313" key="1">
    <source>
        <dbReference type="EMBL" id="JAD82026.1"/>
    </source>
</evidence>
<proteinExistence type="predicted"/>